<name>A0A1S6JBV0_9ACTN</name>
<proteinExistence type="predicted"/>
<accession>A0A1S6JBV0</accession>
<sequence length="154" mass="17008">MSGMWASVVAVAGTLLGALTTGLLQRWISVRAEREAGLQRLREAAIMLADALTDYRGRLYWETSLRSAAETTSEQEREAKKESWAARSQVNYAMNRLRLSTRDGDLLELATAARDATFGVQTETCTPHEAREQQHVFLATVAALTPQPVRSADN</sequence>
<gene>
    <name evidence="1" type="ORF">B1H29_22075</name>
</gene>
<dbReference type="AlphaFoldDB" id="A0A1S6JBV0"/>
<dbReference type="OrthoDB" id="9999605at2"/>
<reference evidence="1 2" key="1">
    <citation type="submission" date="2017-02" db="EMBL/GenBank/DDBJ databases">
        <title>Streptomyces pactum ACT12 Genome sequencing and assembly.</title>
        <authorList>
            <person name="Xue Q."/>
            <person name="Yan X."/>
            <person name="Jia L."/>
            <person name="Yan H."/>
        </authorList>
    </citation>
    <scope>NUCLEOTIDE SEQUENCE [LARGE SCALE GENOMIC DNA]</scope>
    <source>
        <strain evidence="1 2">ACT12</strain>
    </source>
</reference>
<dbReference type="KEGG" id="spac:B1H29_22075"/>
<evidence type="ECO:0000313" key="1">
    <source>
        <dbReference type="EMBL" id="AQS69228.1"/>
    </source>
</evidence>
<dbReference type="EMBL" id="CP019724">
    <property type="protein sequence ID" value="AQS69228.1"/>
    <property type="molecule type" value="Genomic_DNA"/>
</dbReference>
<protein>
    <recommendedName>
        <fullName evidence="3">Protein kilB</fullName>
    </recommendedName>
</protein>
<dbReference type="RefSeq" id="WP_055417297.1">
    <property type="nucleotide sequence ID" value="NZ_CP019724.1"/>
</dbReference>
<evidence type="ECO:0008006" key="3">
    <source>
        <dbReference type="Google" id="ProtNLM"/>
    </source>
</evidence>
<keyword evidence="2" id="KW-1185">Reference proteome</keyword>
<organism evidence="1 2">
    <name type="scientific">Streptomyces pactum</name>
    <dbReference type="NCBI Taxonomy" id="68249"/>
    <lineage>
        <taxon>Bacteria</taxon>
        <taxon>Bacillati</taxon>
        <taxon>Actinomycetota</taxon>
        <taxon>Actinomycetes</taxon>
        <taxon>Kitasatosporales</taxon>
        <taxon>Streptomycetaceae</taxon>
        <taxon>Streptomyces</taxon>
    </lineage>
</organism>
<dbReference type="Proteomes" id="UP000189443">
    <property type="component" value="Chromosome"/>
</dbReference>
<evidence type="ECO:0000313" key="2">
    <source>
        <dbReference type="Proteomes" id="UP000189443"/>
    </source>
</evidence>